<reference evidence="3 4" key="1">
    <citation type="journal article" date="2019" name="Nat. Ecol. Evol.">
        <title>Megaphylogeny resolves global patterns of mushroom evolution.</title>
        <authorList>
            <person name="Varga T."/>
            <person name="Krizsan K."/>
            <person name="Foldi C."/>
            <person name="Dima B."/>
            <person name="Sanchez-Garcia M."/>
            <person name="Sanchez-Ramirez S."/>
            <person name="Szollosi G.J."/>
            <person name="Szarkandi J.G."/>
            <person name="Papp V."/>
            <person name="Albert L."/>
            <person name="Andreopoulos W."/>
            <person name="Angelini C."/>
            <person name="Antonin V."/>
            <person name="Barry K.W."/>
            <person name="Bougher N.L."/>
            <person name="Buchanan P."/>
            <person name="Buyck B."/>
            <person name="Bense V."/>
            <person name="Catcheside P."/>
            <person name="Chovatia M."/>
            <person name="Cooper J."/>
            <person name="Damon W."/>
            <person name="Desjardin D."/>
            <person name="Finy P."/>
            <person name="Geml J."/>
            <person name="Haridas S."/>
            <person name="Hughes K."/>
            <person name="Justo A."/>
            <person name="Karasinski D."/>
            <person name="Kautmanova I."/>
            <person name="Kiss B."/>
            <person name="Kocsube S."/>
            <person name="Kotiranta H."/>
            <person name="LaButti K.M."/>
            <person name="Lechner B.E."/>
            <person name="Liimatainen K."/>
            <person name="Lipzen A."/>
            <person name="Lukacs Z."/>
            <person name="Mihaltcheva S."/>
            <person name="Morgado L.N."/>
            <person name="Niskanen T."/>
            <person name="Noordeloos M.E."/>
            <person name="Ohm R.A."/>
            <person name="Ortiz-Santana B."/>
            <person name="Ovrebo C."/>
            <person name="Racz N."/>
            <person name="Riley R."/>
            <person name="Savchenko A."/>
            <person name="Shiryaev A."/>
            <person name="Soop K."/>
            <person name="Spirin V."/>
            <person name="Szebenyi C."/>
            <person name="Tomsovsky M."/>
            <person name="Tulloss R.E."/>
            <person name="Uehling J."/>
            <person name="Grigoriev I.V."/>
            <person name="Vagvolgyi C."/>
            <person name="Papp T."/>
            <person name="Martin F.M."/>
            <person name="Miettinen O."/>
            <person name="Hibbett D.S."/>
            <person name="Nagy L.G."/>
        </authorList>
    </citation>
    <scope>NUCLEOTIDE SEQUENCE [LARGE SCALE GENOMIC DNA]</scope>
    <source>
        <strain evidence="3 4">OMC1185</strain>
    </source>
</reference>
<evidence type="ECO:0000256" key="2">
    <source>
        <dbReference type="SAM" id="Phobius"/>
    </source>
</evidence>
<dbReference type="EMBL" id="ML213505">
    <property type="protein sequence ID" value="TFK54830.1"/>
    <property type="molecule type" value="Genomic_DNA"/>
</dbReference>
<name>A0A5C3NC01_9AGAM</name>
<feature type="compositionally biased region" description="Basic and acidic residues" evidence="1">
    <location>
        <begin position="28"/>
        <end position="38"/>
    </location>
</feature>
<keyword evidence="2" id="KW-1133">Transmembrane helix</keyword>
<feature type="region of interest" description="Disordered" evidence="1">
    <location>
        <begin position="28"/>
        <end position="61"/>
    </location>
</feature>
<keyword evidence="4" id="KW-1185">Reference proteome</keyword>
<dbReference type="STRING" id="5364.A0A5C3NC01"/>
<gene>
    <name evidence="3" type="ORF">OE88DRAFT_964165</name>
</gene>
<feature type="transmembrane region" description="Helical" evidence="2">
    <location>
        <begin position="178"/>
        <end position="200"/>
    </location>
</feature>
<dbReference type="Proteomes" id="UP000305948">
    <property type="component" value="Unassembled WGS sequence"/>
</dbReference>
<evidence type="ECO:0000313" key="3">
    <source>
        <dbReference type="EMBL" id="TFK54830.1"/>
    </source>
</evidence>
<keyword evidence="2" id="KW-0472">Membrane</keyword>
<feature type="region of interest" description="Disordered" evidence="1">
    <location>
        <begin position="139"/>
        <end position="169"/>
    </location>
</feature>
<feature type="compositionally biased region" description="Low complexity" evidence="1">
    <location>
        <begin position="144"/>
        <end position="168"/>
    </location>
</feature>
<sequence length="266" mass="27428">MEHFPVSSWLNCLKGIPFVFCRDGGQNKRQDVNADSSHRHGQHGSTMNASSSVMPGSASSSACSASGSPGTLCYSNTGVAAPSSPAYTGAPPNSQTTGSVYIPGFSASPSDPASPEGSGSSSSAPYGASTMYTPSALATTAPESTPISPSASQPSASSNSSSVRQSGSLASHNERAGTIAGCVLGALAFLLVLAGLLFLLRRRARRKHVAPSAEFMSYAYSRADIGAPERTYLGERRDAEAPPPPFVAGNFHERIVEKAPMRHGSM</sequence>
<feature type="compositionally biased region" description="Low complexity" evidence="1">
    <location>
        <begin position="103"/>
        <end position="126"/>
    </location>
</feature>
<feature type="compositionally biased region" description="Low complexity" evidence="1">
    <location>
        <begin position="49"/>
        <end position="61"/>
    </location>
</feature>
<evidence type="ECO:0008006" key="5">
    <source>
        <dbReference type="Google" id="ProtNLM"/>
    </source>
</evidence>
<organism evidence="3 4">
    <name type="scientific">Heliocybe sulcata</name>
    <dbReference type="NCBI Taxonomy" id="5364"/>
    <lineage>
        <taxon>Eukaryota</taxon>
        <taxon>Fungi</taxon>
        <taxon>Dikarya</taxon>
        <taxon>Basidiomycota</taxon>
        <taxon>Agaricomycotina</taxon>
        <taxon>Agaricomycetes</taxon>
        <taxon>Gloeophyllales</taxon>
        <taxon>Gloeophyllaceae</taxon>
        <taxon>Heliocybe</taxon>
    </lineage>
</organism>
<keyword evidence="2" id="KW-0812">Transmembrane</keyword>
<accession>A0A5C3NC01</accession>
<feature type="region of interest" description="Disordered" evidence="1">
    <location>
        <begin position="86"/>
        <end position="126"/>
    </location>
</feature>
<evidence type="ECO:0000256" key="1">
    <source>
        <dbReference type="SAM" id="MobiDB-lite"/>
    </source>
</evidence>
<protein>
    <recommendedName>
        <fullName evidence="5">Mid2 domain-containing protein</fullName>
    </recommendedName>
</protein>
<dbReference type="AlphaFoldDB" id="A0A5C3NC01"/>
<proteinExistence type="predicted"/>
<evidence type="ECO:0000313" key="4">
    <source>
        <dbReference type="Proteomes" id="UP000305948"/>
    </source>
</evidence>